<keyword evidence="3" id="KW-0805">Transcription regulation</keyword>
<evidence type="ECO:0000256" key="12">
    <source>
        <dbReference type="SAM" id="MobiDB-lite"/>
    </source>
</evidence>
<name>G0VEG8_NAUCA</name>
<dbReference type="KEGG" id="ncs:NCAS_0D03780"/>
<dbReference type="GO" id="GO:0043565">
    <property type="term" value="F:sequence-specific DNA binding"/>
    <property type="evidence" value="ECO:0007669"/>
    <property type="project" value="EnsemblFungi"/>
</dbReference>
<comment type="function">
    <text evidence="7">DNA-binding transcription factor that specifically binds heat shock promoter elements (HSE) and activates transcription.</text>
</comment>
<reference key="2">
    <citation type="submission" date="2011-08" db="EMBL/GenBank/DDBJ databases">
        <title>Genome sequence of Naumovozyma castellii.</title>
        <authorList>
            <person name="Gordon J.L."/>
            <person name="Armisen D."/>
            <person name="Proux-Wera E."/>
            <person name="OhEigeartaigh S.S."/>
            <person name="Byrne K.P."/>
            <person name="Wolfe K.H."/>
        </authorList>
    </citation>
    <scope>NUCLEOTIDE SEQUENCE</scope>
    <source>
        <strain>Type strain:CBS 4309</strain>
    </source>
</reference>
<feature type="region of interest" description="Disordered" evidence="12">
    <location>
        <begin position="47"/>
        <end position="91"/>
    </location>
</feature>
<dbReference type="SUPFAM" id="SSF46785">
    <property type="entry name" value="Winged helix' DNA-binding domain"/>
    <property type="match status" value="1"/>
</dbReference>
<feature type="compositionally biased region" description="Low complexity" evidence="12">
    <location>
        <begin position="439"/>
        <end position="450"/>
    </location>
</feature>
<dbReference type="FunCoup" id="G0VEG8">
    <property type="interactions" value="1595"/>
</dbReference>
<organism evidence="14 15">
    <name type="scientific">Naumovozyma castellii</name>
    <name type="common">Yeast</name>
    <name type="synonym">Saccharomyces castellii</name>
    <dbReference type="NCBI Taxonomy" id="27288"/>
    <lineage>
        <taxon>Eukaryota</taxon>
        <taxon>Fungi</taxon>
        <taxon>Dikarya</taxon>
        <taxon>Ascomycota</taxon>
        <taxon>Saccharomycotina</taxon>
        <taxon>Saccharomycetes</taxon>
        <taxon>Saccharomycetales</taxon>
        <taxon>Saccharomycetaceae</taxon>
        <taxon>Naumovozyma</taxon>
    </lineage>
</organism>
<dbReference type="GeneID" id="96903565"/>
<sequence>MNGSDTSGNNNNNINDIRTPDLDQLSALDADDINKILHPNELFTNDDDIQQSLSDNGNDFLSGSLNGNDKNGKNSNNNNTANPDVAKSTTSSSVIEDIINPSLDPHSILSPMNDNNNSNNNVLATTRNLTQEPVRDLIRRTTSPMGIYHPSLNTVTQPTQVNELLSSQILANTLAQQQQLPKAPSKRYNAHKTRPAFVNKLWSMVNDEANHPLIQWSDDGKSFVVTNRGSFVHEILPKYFKHSNFASFVRQLNMYGWHKIQDVKSGSIQSSSDDRWQFGNRFFLRGRDDLLVNIIRQKGGSSTSTAAHNTNNDDGSNVNGGAPFDANSLYGNTINNGRPTLQIMNEAHLGNKLDSTLILNELEQLKYNQLALSKDLIRINKDNEMLWKENLMARERHRTQQQALEKIFRFLTSMMPHLDQKLIMDNIMNNTGGSGVGGNNNSNSSTGSGTKLDASTNKLNESLSTNQEMGGKSPMTDDIFHTNHDGTGNNAGLFDDIFNRTHQFSGENGTNQEYRPSTPLAATRMGSKPRYLLKNRASSNNSPTDNVKDISADEISNRISEIPAEDGRIEEVKQETPPGIRTHTSVESDAESTAKTSMLLKSLQSNIDHLDRIHHLEELITGNKTTGFETPAADGKISDISSTKNTPPGDHFDIQDYLNGDTTYNPHVNDLLGQGETGSGLTPLLMHHDTDDLMPLASPMGTTFPAHTDNPLLRDTGVMGTNGKRGQPDETPSVLEMEDSFESTPASPFASEHVSKRAKH</sequence>
<feature type="compositionally biased region" description="Polar residues" evidence="12">
    <location>
        <begin position="505"/>
        <end position="515"/>
    </location>
</feature>
<evidence type="ECO:0000256" key="10">
    <source>
        <dbReference type="ARBA" id="ARBA00084017"/>
    </source>
</evidence>
<evidence type="ECO:0000256" key="6">
    <source>
        <dbReference type="ARBA" id="ARBA00023242"/>
    </source>
</evidence>
<dbReference type="AlphaFoldDB" id="G0VEG8"/>
<dbReference type="GO" id="GO:0070202">
    <property type="term" value="P:regulation of establishment of protein localization to chromosome"/>
    <property type="evidence" value="ECO:0007669"/>
    <property type="project" value="EnsemblFungi"/>
</dbReference>
<feature type="domain" description="HSF-type DNA-binding" evidence="13">
    <location>
        <begin position="236"/>
        <end position="260"/>
    </location>
</feature>
<comment type="similarity">
    <text evidence="2 11">Belongs to the HSF family.</text>
</comment>
<accession>G0VEG8</accession>
<feature type="compositionally biased region" description="Polar residues" evidence="12">
    <location>
        <begin position="301"/>
        <end position="319"/>
    </location>
</feature>
<dbReference type="STRING" id="1064592.G0VEG8"/>
<feature type="region of interest" description="Disordered" evidence="12">
    <location>
        <begin position="716"/>
        <end position="760"/>
    </location>
</feature>
<feature type="compositionally biased region" description="Low complexity" evidence="12">
    <location>
        <begin position="61"/>
        <end position="79"/>
    </location>
</feature>
<keyword evidence="4" id="KW-0238">DNA-binding</keyword>
<evidence type="ECO:0000256" key="11">
    <source>
        <dbReference type="RuleBase" id="RU004020"/>
    </source>
</evidence>
<dbReference type="Gene3D" id="1.10.10.10">
    <property type="entry name" value="Winged helix-like DNA-binding domain superfamily/Winged helix DNA-binding domain"/>
    <property type="match status" value="1"/>
</dbReference>
<evidence type="ECO:0000313" key="14">
    <source>
        <dbReference type="EMBL" id="CCC69959.1"/>
    </source>
</evidence>
<dbReference type="SMART" id="SM00415">
    <property type="entry name" value="HSF"/>
    <property type="match status" value="1"/>
</dbReference>
<keyword evidence="5" id="KW-0804">Transcription</keyword>
<comment type="subcellular location">
    <subcellularLocation>
        <location evidence="1">Nucleus</location>
    </subcellularLocation>
</comment>
<dbReference type="GO" id="GO:0045944">
    <property type="term" value="P:positive regulation of transcription by RNA polymerase II"/>
    <property type="evidence" value="ECO:0007669"/>
    <property type="project" value="EnsemblFungi"/>
</dbReference>
<dbReference type="GO" id="GO:0032993">
    <property type="term" value="C:protein-DNA complex"/>
    <property type="evidence" value="ECO:0007669"/>
    <property type="project" value="EnsemblFungi"/>
</dbReference>
<comment type="subunit">
    <text evidence="8">Homotrimer. Homotrimerization increases the affinity of HSF1 to DNA.</text>
</comment>
<feature type="region of interest" description="Disordered" evidence="12">
    <location>
        <begin position="630"/>
        <end position="650"/>
    </location>
</feature>
<dbReference type="GO" id="GO:0034605">
    <property type="term" value="P:cellular response to heat"/>
    <property type="evidence" value="ECO:0007669"/>
    <property type="project" value="EnsemblFungi"/>
</dbReference>
<dbReference type="InterPro" id="IPR000232">
    <property type="entry name" value="HSF_DNA-bd"/>
</dbReference>
<protein>
    <recommendedName>
        <fullName evidence="9">Heat shock transcription factor</fullName>
    </recommendedName>
    <alternativeName>
        <fullName evidence="10">Heat shock factor protein</fullName>
    </alternativeName>
</protein>
<dbReference type="eggNOG" id="KOG0627">
    <property type="taxonomic scope" value="Eukaryota"/>
</dbReference>
<keyword evidence="15" id="KW-1185">Reference proteome</keyword>
<dbReference type="Pfam" id="PF00447">
    <property type="entry name" value="HSF_DNA-bind"/>
    <property type="match status" value="1"/>
</dbReference>
<dbReference type="GO" id="GO:1904262">
    <property type="term" value="P:negative regulation of TORC1 signaling"/>
    <property type="evidence" value="ECO:0007669"/>
    <property type="project" value="EnsemblFungi"/>
</dbReference>
<dbReference type="RefSeq" id="XP_003676320.1">
    <property type="nucleotide sequence ID" value="XM_003676272.1"/>
</dbReference>
<dbReference type="PANTHER" id="PTHR10015">
    <property type="entry name" value="HEAT SHOCK TRANSCRIPTION FACTOR"/>
    <property type="match status" value="1"/>
</dbReference>
<feature type="region of interest" description="Disordered" evidence="12">
    <location>
        <begin position="505"/>
        <end position="526"/>
    </location>
</feature>
<evidence type="ECO:0000256" key="2">
    <source>
        <dbReference type="ARBA" id="ARBA00006403"/>
    </source>
</evidence>
<dbReference type="HOGENOM" id="CLU_017670_1_0_1"/>
<keyword evidence="6" id="KW-0539">Nucleus</keyword>
<dbReference type="EMBL" id="HE576755">
    <property type="protein sequence ID" value="CCC69959.1"/>
    <property type="molecule type" value="Genomic_DNA"/>
</dbReference>
<dbReference type="InterPro" id="IPR036388">
    <property type="entry name" value="WH-like_DNA-bd_sf"/>
</dbReference>
<evidence type="ECO:0000256" key="1">
    <source>
        <dbReference type="ARBA" id="ARBA00004123"/>
    </source>
</evidence>
<evidence type="ECO:0000313" key="15">
    <source>
        <dbReference type="Proteomes" id="UP000001640"/>
    </source>
</evidence>
<dbReference type="InParanoid" id="G0VEG8"/>
<reference evidence="14 15" key="1">
    <citation type="journal article" date="2011" name="Proc. Natl. Acad. Sci. U.S.A.">
        <title>Evolutionary erosion of yeast sex chromosomes by mating-type switching accidents.</title>
        <authorList>
            <person name="Gordon J.L."/>
            <person name="Armisen D."/>
            <person name="Proux-Wera E."/>
            <person name="Oheigeartaigh S.S."/>
            <person name="Byrne K.P."/>
            <person name="Wolfe K.H."/>
        </authorList>
    </citation>
    <scope>NUCLEOTIDE SEQUENCE [LARGE SCALE GENOMIC DNA]</scope>
    <source>
        <strain evidence="15">ATCC 76901 / BCRC 22586 / CBS 4309 / NBRC 1992 / NRRL Y-12630</strain>
    </source>
</reference>
<feature type="compositionally biased region" description="Polar residues" evidence="12">
    <location>
        <begin position="50"/>
        <end position="59"/>
    </location>
</feature>
<dbReference type="Proteomes" id="UP000001640">
    <property type="component" value="Chromosome 4"/>
</dbReference>
<feature type="region of interest" description="Disordered" evidence="12">
    <location>
        <begin position="301"/>
        <end position="320"/>
    </location>
</feature>
<evidence type="ECO:0000256" key="7">
    <source>
        <dbReference type="ARBA" id="ARBA00059868"/>
    </source>
</evidence>
<dbReference type="PROSITE" id="PS00434">
    <property type="entry name" value="HSF_DOMAIN"/>
    <property type="match status" value="1"/>
</dbReference>
<dbReference type="GO" id="GO:0003700">
    <property type="term" value="F:DNA-binding transcription factor activity"/>
    <property type="evidence" value="ECO:0007669"/>
    <property type="project" value="EnsemblFungi"/>
</dbReference>
<dbReference type="GO" id="GO:0005634">
    <property type="term" value="C:nucleus"/>
    <property type="evidence" value="ECO:0007669"/>
    <property type="project" value="UniProtKB-SubCell"/>
</dbReference>
<evidence type="ECO:0000256" key="3">
    <source>
        <dbReference type="ARBA" id="ARBA00023015"/>
    </source>
</evidence>
<evidence type="ECO:0000256" key="4">
    <source>
        <dbReference type="ARBA" id="ARBA00023125"/>
    </source>
</evidence>
<evidence type="ECO:0000256" key="5">
    <source>
        <dbReference type="ARBA" id="ARBA00023163"/>
    </source>
</evidence>
<dbReference type="GO" id="GO:0043555">
    <property type="term" value="P:regulation of translation in response to stress"/>
    <property type="evidence" value="ECO:0007669"/>
    <property type="project" value="EnsemblFungi"/>
</dbReference>
<evidence type="ECO:0000256" key="9">
    <source>
        <dbReference type="ARBA" id="ARBA00068818"/>
    </source>
</evidence>
<evidence type="ECO:0000256" key="8">
    <source>
        <dbReference type="ARBA" id="ARBA00062447"/>
    </source>
</evidence>
<dbReference type="PRINTS" id="PR00056">
    <property type="entry name" value="HSFDOMAIN"/>
</dbReference>
<dbReference type="FunFam" id="1.10.10.10:FF:000027">
    <property type="entry name" value="Heat shock transcription factor 1"/>
    <property type="match status" value="1"/>
</dbReference>
<gene>
    <name evidence="14" type="primary">NCAS0D03780</name>
    <name evidence="14" type="ordered locus">NCAS_0D03780</name>
</gene>
<proteinExistence type="inferred from homology"/>
<evidence type="ECO:0000259" key="13">
    <source>
        <dbReference type="PROSITE" id="PS00434"/>
    </source>
</evidence>
<feature type="region of interest" description="Disordered" evidence="12">
    <location>
        <begin position="433"/>
        <end position="455"/>
    </location>
</feature>
<dbReference type="InterPro" id="IPR036390">
    <property type="entry name" value="WH_DNA-bd_sf"/>
</dbReference>
<dbReference type="OrthoDB" id="60033at2759"/>
<dbReference type="PANTHER" id="PTHR10015:SF427">
    <property type="entry name" value="HEAT SHOCK FACTOR PROTEIN"/>
    <property type="match status" value="1"/>
</dbReference>